<dbReference type="EMBL" id="JAHUTJ010033400">
    <property type="protein sequence ID" value="MED6277102.1"/>
    <property type="molecule type" value="Genomic_DNA"/>
</dbReference>
<dbReference type="InterPro" id="IPR013783">
    <property type="entry name" value="Ig-like_fold"/>
</dbReference>
<comment type="caution">
    <text evidence="3">The sequence shown here is derived from an EMBL/GenBank/DDBJ whole genome shotgun (WGS) entry which is preliminary data.</text>
</comment>
<organism evidence="3 4">
    <name type="scientific">Characodon lateralis</name>
    <dbReference type="NCBI Taxonomy" id="208331"/>
    <lineage>
        <taxon>Eukaryota</taxon>
        <taxon>Metazoa</taxon>
        <taxon>Chordata</taxon>
        <taxon>Craniata</taxon>
        <taxon>Vertebrata</taxon>
        <taxon>Euteleostomi</taxon>
        <taxon>Actinopterygii</taxon>
        <taxon>Neopterygii</taxon>
        <taxon>Teleostei</taxon>
        <taxon>Neoteleostei</taxon>
        <taxon>Acanthomorphata</taxon>
        <taxon>Ovalentaria</taxon>
        <taxon>Atherinomorphae</taxon>
        <taxon>Cyprinodontiformes</taxon>
        <taxon>Goodeidae</taxon>
        <taxon>Characodon</taxon>
    </lineage>
</organism>
<accession>A0ABU7DQ89</accession>
<dbReference type="Pfam" id="PF00868">
    <property type="entry name" value="Transglut_N"/>
    <property type="match status" value="1"/>
</dbReference>
<dbReference type="InterPro" id="IPR001102">
    <property type="entry name" value="Transglutaminase_N"/>
</dbReference>
<dbReference type="InterPro" id="IPR036238">
    <property type="entry name" value="Transglutaminase_C_sf"/>
</dbReference>
<dbReference type="PANTHER" id="PTHR11590">
    <property type="entry name" value="PROTEIN-GLUTAMINE GAMMA-GLUTAMYLTRANSFERASE"/>
    <property type="match status" value="1"/>
</dbReference>
<dbReference type="InterPro" id="IPR023608">
    <property type="entry name" value="Transglutaminase_animal"/>
</dbReference>
<dbReference type="Gene3D" id="3.90.260.10">
    <property type="entry name" value="Transglutaminase-like"/>
    <property type="match status" value="1"/>
</dbReference>
<dbReference type="SUPFAM" id="SSF54001">
    <property type="entry name" value="Cysteine proteinases"/>
    <property type="match status" value="1"/>
</dbReference>
<keyword evidence="4" id="KW-1185">Reference proteome</keyword>
<dbReference type="SUPFAM" id="SSF81296">
    <property type="entry name" value="E set domains"/>
    <property type="match status" value="1"/>
</dbReference>
<reference evidence="3 4" key="1">
    <citation type="submission" date="2021-06" db="EMBL/GenBank/DDBJ databases">
        <authorList>
            <person name="Palmer J.M."/>
        </authorList>
    </citation>
    <scope>NUCLEOTIDE SEQUENCE [LARGE SCALE GENOMIC DNA]</scope>
    <source>
        <strain evidence="3 4">CL_MEX2019</strain>
        <tissue evidence="3">Muscle</tissue>
    </source>
</reference>
<evidence type="ECO:0000259" key="2">
    <source>
        <dbReference type="SMART" id="SM00460"/>
    </source>
</evidence>
<protein>
    <recommendedName>
        <fullName evidence="2">Transglutaminase-like domain-containing protein</fullName>
    </recommendedName>
</protein>
<dbReference type="Gene3D" id="2.60.40.10">
    <property type="entry name" value="Immunoglobulins"/>
    <property type="match status" value="3"/>
</dbReference>
<dbReference type="Pfam" id="PF01841">
    <property type="entry name" value="Transglut_core"/>
    <property type="match status" value="1"/>
</dbReference>
<dbReference type="InterPro" id="IPR014756">
    <property type="entry name" value="Ig_E-set"/>
</dbReference>
<dbReference type="PIRSF" id="PIRSF000459">
    <property type="entry name" value="TGM_EBP42"/>
    <property type="match status" value="1"/>
</dbReference>
<sequence length="730" mass="82300">MITRKIMDYKQQAMYNNGGSGNFRLRMVNFEMKENHISHETQGLSETQLVVRRGKPFKLTLLFGGRAWNPHTDKVVLLVRLGNLARSIPVLFSDQCSNLHKWSAKVYSRERHAHSVIVHICSPVLSAVGVYELLVQIETPWDKRICSVGVFALLCNPWLRYDPVYMPQEAQIEEYVKSDFGLVYCGTSANVQSRPWSFGQYEPGVLEACLTLLQISPQHLHDSNRDYISRADPVYLSLVICAMVNCNDDLGILLGRWTNEYHDGVKPTDWTGSADILRQWLLSKFKPVRYGQCWVFASVLCTVMRVLGIPSRVVTVFNAAHDTDANTTIEEYYTTTGEKLNLSKDSIWNFHVWVECWMKRSDLSPEFDGWQVVDPTPQEKSEEIFRCGPCPVAAIRQRCFRVPYDTPFLYASVDGDVRRLIMHNRLVVGEKVDTETVGQLICTKSIGLDSLNDLTNTYKGLKKLQRQNPRCVQYSAQRMVCRATSMLSAEVRGERRPSNSLSSAENYMGQMSPSLEVSLTTEGLPILGKSIRLCVKVTNRSNQARTLRENVSAQLKEYNSNPEKSFWKSQKEVHIQANKDLTLHHNIPYFDYESILAADSVVNAAVVIQDPMTNESILSAQEFCMSCLPITLEIEGDSVQIKKEKTAHVTFTNQLDKPLSGAVLSVEGSGLLYGKQEARVGLLQPGKKIEKKVSIKATSHGTKLLVATLSHSNNSITVSRSYHKVTVKAT</sequence>
<dbReference type="Proteomes" id="UP001352852">
    <property type="component" value="Unassembled WGS sequence"/>
</dbReference>
<evidence type="ECO:0000313" key="3">
    <source>
        <dbReference type="EMBL" id="MED6277102.1"/>
    </source>
</evidence>
<evidence type="ECO:0000313" key="4">
    <source>
        <dbReference type="Proteomes" id="UP001352852"/>
    </source>
</evidence>
<evidence type="ECO:0000256" key="1">
    <source>
        <dbReference type="ARBA" id="ARBA00005968"/>
    </source>
</evidence>
<dbReference type="InterPro" id="IPR038765">
    <property type="entry name" value="Papain-like_cys_pep_sf"/>
</dbReference>
<comment type="similarity">
    <text evidence="1">Belongs to the transglutaminase superfamily. Transglutaminase family.</text>
</comment>
<dbReference type="SMART" id="SM00460">
    <property type="entry name" value="TGc"/>
    <property type="match status" value="1"/>
</dbReference>
<name>A0ABU7DQ89_9TELE</name>
<proteinExistence type="inferred from homology"/>
<dbReference type="InterPro" id="IPR036985">
    <property type="entry name" value="Transglutaminase-like_sf"/>
</dbReference>
<dbReference type="SUPFAM" id="SSF49309">
    <property type="entry name" value="Transglutaminase, two C-terminal domains"/>
    <property type="match status" value="2"/>
</dbReference>
<dbReference type="InterPro" id="IPR002931">
    <property type="entry name" value="Transglutaminase-like"/>
</dbReference>
<dbReference type="InterPro" id="IPR050779">
    <property type="entry name" value="Transglutaminase"/>
</dbReference>
<feature type="domain" description="Transglutaminase-like" evidence="2">
    <location>
        <begin position="285"/>
        <end position="377"/>
    </location>
</feature>
<gene>
    <name evidence="3" type="ORF">CHARACLAT_009845</name>
</gene>
<dbReference type="PANTHER" id="PTHR11590:SF80">
    <property type="entry name" value="TRANSGLUTAMINASE 5,-LIKE"/>
    <property type="match status" value="1"/>
</dbReference>